<gene>
    <name evidence="1" type="ORF">H9630_12110</name>
</gene>
<evidence type="ECO:0000313" key="2">
    <source>
        <dbReference type="Proteomes" id="UP000658980"/>
    </source>
</evidence>
<accession>A0ABR8WEY0</accession>
<comment type="caution">
    <text evidence="1">The sequence shown here is derived from an EMBL/GenBank/DDBJ whole genome shotgun (WGS) entry which is preliminary data.</text>
</comment>
<dbReference type="PANTHER" id="PTHR48100:SF1">
    <property type="entry name" value="HISTIDINE PHOSPHATASE FAMILY PROTEIN-RELATED"/>
    <property type="match status" value="1"/>
</dbReference>
<dbReference type="Pfam" id="PF00300">
    <property type="entry name" value="His_Phos_1"/>
    <property type="match status" value="1"/>
</dbReference>
<dbReference type="Proteomes" id="UP000658980">
    <property type="component" value="Unassembled WGS sequence"/>
</dbReference>
<sequence length="192" mass="21460">MDLIFIRHGQGEHASNLPDSLGLRNPSLTSKGIDQAEKLRSALPLTAEDVVVVSPTLRTLQTASVWSGNVDCIKVVHPLAAPRIFPAHADAVTSCCDELLDAKAMQEEFPAFHFARNLDSSLWKTGINLLTEYEFSCLAEDFFGFCRSFQRKRIYIITHDGTITSYRQLISGRLLTRQDFLAETESFRLVIG</sequence>
<dbReference type="PANTHER" id="PTHR48100">
    <property type="entry name" value="BROAD-SPECIFICITY PHOSPHATASE YOR283W-RELATED"/>
    <property type="match status" value="1"/>
</dbReference>
<evidence type="ECO:0000313" key="1">
    <source>
        <dbReference type="EMBL" id="MBD8015562.1"/>
    </source>
</evidence>
<dbReference type="InterPro" id="IPR050275">
    <property type="entry name" value="PGM_Phosphatase"/>
</dbReference>
<dbReference type="RefSeq" id="WP_191715747.1">
    <property type="nucleotide sequence ID" value="NZ_JACSPU010000004.1"/>
</dbReference>
<proteinExistence type="predicted"/>
<dbReference type="SMART" id="SM00855">
    <property type="entry name" value="PGAM"/>
    <property type="match status" value="1"/>
</dbReference>
<dbReference type="EMBL" id="JACSPU010000004">
    <property type="protein sequence ID" value="MBD8015562.1"/>
    <property type="molecule type" value="Genomic_DNA"/>
</dbReference>
<dbReference type="InterPro" id="IPR013078">
    <property type="entry name" value="His_Pase_superF_clade-1"/>
</dbReference>
<organism evidence="1 2">
    <name type="scientific">Planococcus wigleyi</name>
    <dbReference type="NCBI Taxonomy" id="2762216"/>
    <lineage>
        <taxon>Bacteria</taxon>
        <taxon>Bacillati</taxon>
        <taxon>Bacillota</taxon>
        <taxon>Bacilli</taxon>
        <taxon>Bacillales</taxon>
        <taxon>Caryophanaceae</taxon>
        <taxon>Planococcus</taxon>
    </lineage>
</organism>
<keyword evidence="2" id="KW-1185">Reference proteome</keyword>
<protein>
    <submittedName>
        <fullName evidence="1">Histidine phosphatase family protein</fullName>
    </submittedName>
</protein>
<reference evidence="1 2" key="1">
    <citation type="submission" date="2020-08" db="EMBL/GenBank/DDBJ databases">
        <title>A Genomic Blueprint of the Chicken Gut Microbiome.</title>
        <authorList>
            <person name="Gilroy R."/>
            <person name="Ravi A."/>
            <person name="Getino M."/>
            <person name="Pursley I."/>
            <person name="Horton D.L."/>
            <person name="Alikhan N.-F."/>
            <person name="Baker D."/>
            <person name="Gharbi K."/>
            <person name="Hall N."/>
            <person name="Watson M."/>
            <person name="Adriaenssens E.M."/>
            <person name="Foster-Nyarko E."/>
            <person name="Jarju S."/>
            <person name="Secka A."/>
            <person name="Antonio M."/>
            <person name="Oren A."/>
            <person name="Chaudhuri R."/>
            <person name="La Ragione R.M."/>
            <person name="Hildebrand F."/>
            <person name="Pallen M.J."/>
        </authorList>
    </citation>
    <scope>NUCLEOTIDE SEQUENCE [LARGE SCALE GENOMIC DNA]</scope>
    <source>
        <strain evidence="1 2">Sa1BUA13</strain>
    </source>
</reference>
<dbReference type="CDD" id="cd07067">
    <property type="entry name" value="HP_PGM_like"/>
    <property type="match status" value="1"/>
</dbReference>
<dbReference type="InterPro" id="IPR029033">
    <property type="entry name" value="His_PPase_superfam"/>
</dbReference>
<dbReference type="SUPFAM" id="SSF53254">
    <property type="entry name" value="Phosphoglycerate mutase-like"/>
    <property type="match status" value="1"/>
</dbReference>
<dbReference type="Gene3D" id="3.40.50.1240">
    <property type="entry name" value="Phosphoglycerate mutase-like"/>
    <property type="match status" value="1"/>
</dbReference>
<name>A0ABR8WEY0_9BACL</name>